<proteinExistence type="predicted"/>
<evidence type="ECO:0000256" key="1">
    <source>
        <dbReference type="SAM" id="Phobius"/>
    </source>
</evidence>
<feature type="transmembrane region" description="Helical" evidence="1">
    <location>
        <begin position="14"/>
        <end position="32"/>
    </location>
</feature>
<name>A0AAN9NTZ5_PHACN</name>
<feature type="transmembrane region" description="Helical" evidence="1">
    <location>
        <begin position="38"/>
        <end position="60"/>
    </location>
</feature>
<keyword evidence="1" id="KW-0812">Transmembrane</keyword>
<reference evidence="2 3" key="1">
    <citation type="submission" date="2024-01" db="EMBL/GenBank/DDBJ databases">
        <title>The genomes of 5 underutilized Papilionoideae crops provide insights into root nodulation and disease resistanc.</title>
        <authorList>
            <person name="Jiang F."/>
        </authorList>
    </citation>
    <scope>NUCLEOTIDE SEQUENCE [LARGE SCALE GENOMIC DNA]</scope>
    <source>
        <strain evidence="2">JINMINGXINNONG_FW02</strain>
        <tissue evidence="2">Leaves</tissue>
    </source>
</reference>
<evidence type="ECO:0000313" key="3">
    <source>
        <dbReference type="Proteomes" id="UP001374584"/>
    </source>
</evidence>
<dbReference type="AlphaFoldDB" id="A0AAN9NTZ5"/>
<comment type="caution">
    <text evidence="2">The sequence shown here is derived from an EMBL/GenBank/DDBJ whole genome shotgun (WGS) entry which is preliminary data.</text>
</comment>
<organism evidence="2 3">
    <name type="scientific">Phaseolus coccineus</name>
    <name type="common">Scarlet runner bean</name>
    <name type="synonym">Phaseolus multiflorus</name>
    <dbReference type="NCBI Taxonomy" id="3886"/>
    <lineage>
        <taxon>Eukaryota</taxon>
        <taxon>Viridiplantae</taxon>
        <taxon>Streptophyta</taxon>
        <taxon>Embryophyta</taxon>
        <taxon>Tracheophyta</taxon>
        <taxon>Spermatophyta</taxon>
        <taxon>Magnoliopsida</taxon>
        <taxon>eudicotyledons</taxon>
        <taxon>Gunneridae</taxon>
        <taxon>Pentapetalae</taxon>
        <taxon>rosids</taxon>
        <taxon>fabids</taxon>
        <taxon>Fabales</taxon>
        <taxon>Fabaceae</taxon>
        <taxon>Papilionoideae</taxon>
        <taxon>50 kb inversion clade</taxon>
        <taxon>NPAAA clade</taxon>
        <taxon>indigoferoid/millettioid clade</taxon>
        <taxon>Phaseoleae</taxon>
        <taxon>Phaseolus</taxon>
    </lineage>
</organism>
<protein>
    <submittedName>
        <fullName evidence="2">Uncharacterized protein</fullName>
    </submittedName>
</protein>
<keyword evidence="1" id="KW-0472">Membrane</keyword>
<evidence type="ECO:0000313" key="2">
    <source>
        <dbReference type="EMBL" id="KAK7376873.1"/>
    </source>
</evidence>
<dbReference type="EMBL" id="JAYMYR010000002">
    <property type="protein sequence ID" value="KAK7376873.1"/>
    <property type="molecule type" value="Genomic_DNA"/>
</dbReference>
<accession>A0AAN9NTZ5</accession>
<sequence length="73" mass="8446">MKERKKIIDNDEDLLLPFIVYTSSPFFIFSMFSDFRGFHVKFAVVQAILSCSGSLFFSIYNLNFTAGRIYSTI</sequence>
<keyword evidence="3" id="KW-1185">Reference proteome</keyword>
<gene>
    <name evidence="2" type="ORF">VNO80_02291</name>
</gene>
<keyword evidence="1" id="KW-1133">Transmembrane helix</keyword>
<dbReference type="Proteomes" id="UP001374584">
    <property type="component" value="Unassembled WGS sequence"/>
</dbReference>